<dbReference type="InterPro" id="IPR035976">
    <property type="entry name" value="Sushi/SCR/CCP_sf"/>
</dbReference>
<comment type="subcellular location">
    <subcellularLocation>
        <location evidence="1">Secreted</location>
    </subcellularLocation>
</comment>
<keyword evidence="7" id="KW-0768">Sushi</keyword>
<sequence length="129" mass="14404">MVWHDSGHWSDVPCNYHLAYTCKKGTSSCGPPPKVRNALAFGKIRQRYETGAVVRYYCAQGFQQRRNSLAVCLPGGKWEEPQILCIPGAGSTAQTVGVTSLTTGSQELAEEESQTTKETLQYWDIKWNF</sequence>
<dbReference type="PROSITE" id="PS50923">
    <property type="entry name" value="SUSHI"/>
    <property type="match status" value="1"/>
</dbReference>
<evidence type="ECO:0000256" key="1">
    <source>
        <dbReference type="ARBA" id="ARBA00004613"/>
    </source>
</evidence>
<dbReference type="SUPFAM" id="SSF57535">
    <property type="entry name" value="Complement control module/SCR domain"/>
    <property type="match status" value="1"/>
</dbReference>
<evidence type="ECO:0000256" key="6">
    <source>
        <dbReference type="ARBA" id="ARBA00023180"/>
    </source>
</evidence>
<dbReference type="PaxDb" id="8022-A0A060X748"/>
<dbReference type="Proteomes" id="UP000193380">
    <property type="component" value="Unassembled WGS sequence"/>
</dbReference>
<dbReference type="FunFam" id="2.10.70.10:FF:000003">
    <property type="entry name" value="Versican core protein"/>
    <property type="match status" value="1"/>
</dbReference>
<name>A0A060X748_ONCMY</name>
<dbReference type="EMBL" id="FR904848">
    <property type="protein sequence ID" value="CDQ72670.1"/>
    <property type="molecule type" value="Genomic_DNA"/>
</dbReference>
<feature type="domain" description="Sushi" evidence="8">
    <location>
        <begin position="27"/>
        <end position="87"/>
    </location>
</feature>
<feature type="disulfide bond" evidence="7">
    <location>
        <begin position="58"/>
        <end position="85"/>
    </location>
</feature>
<accession>A0A060X748</accession>
<keyword evidence="6" id="KW-0325">Glycoprotein</keyword>
<dbReference type="InterPro" id="IPR000436">
    <property type="entry name" value="Sushi_SCR_CCP_dom"/>
</dbReference>
<reference evidence="9" key="2">
    <citation type="submission" date="2014-03" db="EMBL/GenBank/DDBJ databases">
        <authorList>
            <person name="Genoscope - CEA"/>
        </authorList>
    </citation>
    <scope>NUCLEOTIDE SEQUENCE</scope>
</reference>
<dbReference type="GO" id="GO:0005576">
    <property type="term" value="C:extracellular region"/>
    <property type="evidence" value="ECO:0007669"/>
    <property type="project" value="UniProtKB-SubCell"/>
</dbReference>
<dbReference type="SMART" id="SM00032">
    <property type="entry name" value="CCP"/>
    <property type="match status" value="1"/>
</dbReference>
<dbReference type="AlphaFoldDB" id="A0A060X748"/>
<reference evidence="9" key="1">
    <citation type="journal article" date="2014" name="Nat. Commun.">
        <title>The rainbow trout genome provides novel insights into evolution after whole-genome duplication in vertebrates.</title>
        <authorList>
            <person name="Berthelot C."/>
            <person name="Brunet F."/>
            <person name="Chalopin D."/>
            <person name="Juanchich A."/>
            <person name="Bernard M."/>
            <person name="Noel B."/>
            <person name="Bento P."/>
            <person name="Da Silva C."/>
            <person name="Labadie K."/>
            <person name="Alberti A."/>
            <person name="Aury J.M."/>
            <person name="Louis A."/>
            <person name="Dehais P."/>
            <person name="Bardou P."/>
            <person name="Montfort J."/>
            <person name="Klopp C."/>
            <person name="Cabau C."/>
            <person name="Gaspin C."/>
            <person name="Thorgaard G.H."/>
            <person name="Boussaha M."/>
            <person name="Quillet E."/>
            <person name="Guyomard R."/>
            <person name="Galiana D."/>
            <person name="Bobe J."/>
            <person name="Volff J.N."/>
            <person name="Genet C."/>
            <person name="Wincker P."/>
            <person name="Jaillon O."/>
            <person name="Roest Crollius H."/>
            <person name="Guiguen Y."/>
        </authorList>
    </citation>
    <scope>NUCLEOTIDE SEQUENCE [LARGE SCALE GENOMIC DNA]</scope>
</reference>
<keyword evidence="4" id="KW-0677">Repeat</keyword>
<dbReference type="Pfam" id="PF00084">
    <property type="entry name" value="Sushi"/>
    <property type="match status" value="1"/>
</dbReference>
<keyword evidence="2" id="KW-0964">Secreted</keyword>
<protein>
    <recommendedName>
        <fullName evidence="8">Sushi domain-containing protein</fullName>
    </recommendedName>
</protein>
<evidence type="ECO:0000313" key="10">
    <source>
        <dbReference type="Proteomes" id="UP000193380"/>
    </source>
</evidence>
<evidence type="ECO:0000313" key="9">
    <source>
        <dbReference type="EMBL" id="CDQ72670.1"/>
    </source>
</evidence>
<dbReference type="Gene3D" id="2.10.70.10">
    <property type="entry name" value="Complement Module, domain 1"/>
    <property type="match status" value="1"/>
</dbReference>
<gene>
    <name evidence="9" type="ORF">GSONMT00053014001</name>
</gene>
<evidence type="ECO:0000256" key="7">
    <source>
        <dbReference type="PROSITE-ProRule" id="PRU00302"/>
    </source>
</evidence>
<proteinExistence type="predicted"/>
<keyword evidence="3" id="KW-0732">Signal</keyword>
<evidence type="ECO:0000259" key="8">
    <source>
        <dbReference type="PROSITE" id="PS50923"/>
    </source>
</evidence>
<evidence type="ECO:0000256" key="2">
    <source>
        <dbReference type="ARBA" id="ARBA00022525"/>
    </source>
</evidence>
<keyword evidence="5 7" id="KW-1015">Disulfide bond</keyword>
<dbReference type="STRING" id="8022.A0A060X748"/>
<evidence type="ECO:0000256" key="4">
    <source>
        <dbReference type="ARBA" id="ARBA00022737"/>
    </source>
</evidence>
<dbReference type="CDD" id="cd00033">
    <property type="entry name" value="CCP"/>
    <property type="match status" value="1"/>
</dbReference>
<organism evidence="9 10">
    <name type="scientific">Oncorhynchus mykiss</name>
    <name type="common">Rainbow trout</name>
    <name type="synonym">Salmo gairdneri</name>
    <dbReference type="NCBI Taxonomy" id="8022"/>
    <lineage>
        <taxon>Eukaryota</taxon>
        <taxon>Metazoa</taxon>
        <taxon>Chordata</taxon>
        <taxon>Craniata</taxon>
        <taxon>Vertebrata</taxon>
        <taxon>Euteleostomi</taxon>
        <taxon>Actinopterygii</taxon>
        <taxon>Neopterygii</taxon>
        <taxon>Teleostei</taxon>
        <taxon>Protacanthopterygii</taxon>
        <taxon>Salmoniformes</taxon>
        <taxon>Salmonidae</taxon>
        <taxon>Salmoninae</taxon>
        <taxon>Oncorhynchus</taxon>
    </lineage>
</organism>
<evidence type="ECO:0000256" key="5">
    <source>
        <dbReference type="ARBA" id="ARBA00023157"/>
    </source>
</evidence>
<feature type="disulfide bond" evidence="7">
    <location>
        <begin position="29"/>
        <end position="72"/>
    </location>
</feature>
<evidence type="ECO:0000256" key="3">
    <source>
        <dbReference type="ARBA" id="ARBA00022729"/>
    </source>
</evidence>